<sequence>MVQDILDRIGGNNEVDESWRSVGSISFENQASFRAQEVDVIRTMQELSIDRDGTQAPRHSRADQFCVVRNKDGIARPTVAIEYKAPHKLTVDEICIGLHSEIWPERDVMDKDSDESEFLCKTLMAAVITQLFSYMIDKGVRYAVSQVVTFVHQALQEQQPDQAWIQAARGQLKRWKIEFIDVLAKIPETLRKSQDATVYQPSPWVQSTRRSPIALRRRCEPPGTTERGEETESDSNDEDGNAESPTRRIHTRSRVAAARRAQMDGNGRSEYDESERSSGSSTRSHVAIEKQLYCTHRCLLGLCRGLAVDPRCPNVPLHGQTHLARTEFLQQLSEQLAFHRGQDVGCCALYIHGARGTLLKVRLLTHGYTLVAKAVERTNLKDLQNEAQIYGHLGPLQGQHVPVCCSLLDLTSPFYL</sequence>
<reference evidence="1" key="1">
    <citation type="submission" date="2023-07" db="EMBL/GenBank/DDBJ databases">
        <title>Black Yeasts Isolated from many extreme environments.</title>
        <authorList>
            <person name="Coleine C."/>
            <person name="Stajich J.E."/>
            <person name="Selbmann L."/>
        </authorList>
    </citation>
    <scope>NUCLEOTIDE SEQUENCE</scope>
    <source>
        <strain evidence="1">CCFEE 5714</strain>
    </source>
</reference>
<accession>A0ACC3MCR9</accession>
<gene>
    <name evidence="1" type="ORF">LTR37_020308</name>
</gene>
<dbReference type="EMBL" id="JAUTXU010000347">
    <property type="protein sequence ID" value="KAK3684402.1"/>
    <property type="molecule type" value="Genomic_DNA"/>
</dbReference>
<comment type="caution">
    <text evidence="1">The sequence shown here is derived from an EMBL/GenBank/DDBJ whole genome shotgun (WGS) entry which is preliminary data.</text>
</comment>
<protein>
    <submittedName>
        <fullName evidence="1">Uncharacterized protein</fullName>
    </submittedName>
</protein>
<organism evidence="1 2">
    <name type="scientific">Vermiconidia calcicola</name>
    <dbReference type="NCBI Taxonomy" id="1690605"/>
    <lineage>
        <taxon>Eukaryota</taxon>
        <taxon>Fungi</taxon>
        <taxon>Dikarya</taxon>
        <taxon>Ascomycota</taxon>
        <taxon>Pezizomycotina</taxon>
        <taxon>Dothideomycetes</taxon>
        <taxon>Dothideomycetidae</taxon>
        <taxon>Mycosphaerellales</taxon>
        <taxon>Extremaceae</taxon>
        <taxon>Vermiconidia</taxon>
    </lineage>
</organism>
<proteinExistence type="predicted"/>
<keyword evidence="2" id="KW-1185">Reference proteome</keyword>
<name>A0ACC3MCR9_9PEZI</name>
<evidence type="ECO:0000313" key="1">
    <source>
        <dbReference type="EMBL" id="KAK3684402.1"/>
    </source>
</evidence>
<dbReference type="Proteomes" id="UP001281147">
    <property type="component" value="Unassembled WGS sequence"/>
</dbReference>
<evidence type="ECO:0000313" key="2">
    <source>
        <dbReference type="Proteomes" id="UP001281147"/>
    </source>
</evidence>